<dbReference type="InterPro" id="IPR049551">
    <property type="entry name" value="PKS_DH_C"/>
</dbReference>
<evidence type="ECO:0000256" key="6">
    <source>
        <dbReference type="ARBA" id="ARBA00023194"/>
    </source>
</evidence>
<dbReference type="InterPro" id="IPR014030">
    <property type="entry name" value="Ketoacyl_synth_N"/>
</dbReference>
<keyword evidence="5" id="KW-0808">Transferase</keyword>
<evidence type="ECO:0000313" key="14">
    <source>
        <dbReference type="EMBL" id="MDL2081923.1"/>
    </source>
</evidence>
<protein>
    <submittedName>
        <fullName evidence="14">Type I polyketide synthase</fullName>
    </submittedName>
</protein>
<evidence type="ECO:0000256" key="4">
    <source>
        <dbReference type="ARBA" id="ARBA00022553"/>
    </source>
</evidence>
<name>A0ABT7JAM6_9ACTN</name>
<dbReference type="InterPro" id="IPR016039">
    <property type="entry name" value="Thiolase-like"/>
</dbReference>
<dbReference type="SMART" id="SM00827">
    <property type="entry name" value="PKS_AT"/>
    <property type="match status" value="1"/>
</dbReference>
<dbReference type="InterPro" id="IPR009081">
    <property type="entry name" value="PP-bd_ACP"/>
</dbReference>
<dbReference type="InterPro" id="IPR016035">
    <property type="entry name" value="Acyl_Trfase/lysoPLipase"/>
</dbReference>
<comment type="caution">
    <text evidence="14">The sequence shown here is derived from an EMBL/GenBank/DDBJ whole genome shotgun (WGS) entry which is preliminary data.</text>
</comment>
<feature type="region of interest" description="Disordered" evidence="10">
    <location>
        <begin position="1047"/>
        <end position="1071"/>
    </location>
</feature>
<dbReference type="InterPro" id="IPR013968">
    <property type="entry name" value="PKS_KR"/>
</dbReference>
<comment type="caution">
    <text evidence="9">Lacks conserved residue(s) required for the propagation of feature annotation.</text>
</comment>
<dbReference type="Pfam" id="PF22953">
    <property type="entry name" value="SpnB_Rossmann"/>
    <property type="match status" value="2"/>
</dbReference>
<evidence type="ECO:0000256" key="2">
    <source>
        <dbReference type="ARBA" id="ARBA00004792"/>
    </source>
</evidence>
<evidence type="ECO:0000256" key="8">
    <source>
        <dbReference type="ARBA" id="ARBA00023315"/>
    </source>
</evidence>
<dbReference type="InterPro" id="IPR014043">
    <property type="entry name" value="Acyl_transferase_dom"/>
</dbReference>
<gene>
    <name evidence="14" type="ORF">QNN03_36410</name>
</gene>
<dbReference type="InterPro" id="IPR016036">
    <property type="entry name" value="Malonyl_transacylase_ACP-bd"/>
</dbReference>
<dbReference type="Gene3D" id="1.10.1200.10">
    <property type="entry name" value="ACP-like"/>
    <property type="match status" value="2"/>
</dbReference>
<dbReference type="PANTHER" id="PTHR43775">
    <property type="entry name" value="FATTY ACID SYNTHASE"/>
    <property type="match status" value="1"/>
</dbReference>
<dbReference type="PANTHER" id="PTHR43775:SF51">
    <property type="entry name" value="INACTIVE PHENOLPHTHIOCEROL SYNTHESIS POLYKETIDE SYNTHASE TYPE I PKS1-RELATED"/>
    <property type="match status" value="1"/>
</dbReference>
<dbReference type="Pfam" id="PF21089">
    <property type="entry name" value="PKS_DH_N"/>
    <property type="match status" value="2"/>
</dbReference>
<dbReference type="InterPro" id="IPR049552">
    <property type="entry name" value="PKS_DH_N"/>
</dbReference>
<evidence type="ECO:0000256" key="5">
    <source>
        <dbReference type="ARBA" id="ARBA00022679"/>
    </source>
</evidence>
<dbReference type="SUPFAM" id="SSF101173">
    <property type="entry name" value="Docking domain B of the erythromycin polyketide synthase (DEBS)"/>
    <property type="match status" value="1"/>
</dbReference>
<dbReference type="PROSITE" id="PS50075">
    <property type="entry name" value="CARRIER"/>
    <property type="match status" value="2"/>
</dbReference>
<dbReference type="InterPro" id="IPR042104">
    <property type="entry name" value="PKS_dehydratase_sf"/>
</dbReference>
<dbReference type="SUPFAM" id="SSF55048">
    <property type="entry name" value="Probable ACP-binding domain of malonyl-CoA ACP transacylase"/>
    <property type="match status" value="1"/>
</dbReference>
<dbReference type="PROSITE" id="PS52004">
    <property type="entry name" value="KS3_2"/>
    <property type="match status" value="2"/>
</dbReference>
<feature type="domain" description="PKS/mFAS DH" evidence="13">
    <location>
        <begin position="932"/>
        <end position="1210"/>
    </location>
</feature>
<dbReference type="InterPro" id="IPR015083">
    <property type="entry name" value="NorB/c/GfsB-D-like_docking"/>
</dbReference>
<dbReference type="InterPro" id="IPR020806">
    <property type="entry name" value="PKS_PP-bd"/>
</dbReference>
<dbReference type="SMART" id="SM01294">
    <property type="entry name" value="PKS_PP_betabranch"/>
    <property type="match status" value="1"/>
</dbReference>
<keyword evidence="6" id="KW-0045">Antibiotic biosynthesis</keyword>
<feature type="domain" description="Carrier" evidence="11">
    <location>
        <begin position="1697"/>
        <end position="1772"/>
    </location>
</feature>
<comment type="pathway">
    <text evidence="2">Antibiotic biosynthesis.</text>
</comment>
<dbReference type="SMART" id="SM00822">
    <property type="entry name" value="PKS_KR"/>
    <property type="match status" value="2"/>
</dbReference>
<dbReference type="EMBL" id="JASJUS010000061">
    <property type="protein sequence ID" value="MDL2081923.1"/>
    <property type="molecule type" value="Genomic_DNA"/>
</dbReference>
<dbReference type="SUPFAM" id="SSF53901">
    <property type="entry name" value="Thiolase-like"/>
    <property type="match status" value="2"/>
</dbReference>
<feature type="domain" description="Ketosynthase family 3 (KS3)" evidence="12">
    <location>
        <begin position="34"/>
        <end position="458"/>
    </location>
</feature>
<keyword evidence="7" id="KW-0511">Multifunctional enzyme</keyword>
<feature type="domain" description="Carrier" evidence="11">
    <location>
        <begin position="3333"/>
        <end position="3408"/>
    </location>
</feature>
<evidence type="ECO:0000259" key="12">
    <source>
        <dbReference type="PROSITE" id="PS52004"/>
    </source>
</evidence>
<dbReference type="InterPro" id="IPR036736">
    <property type="entry name" value="ACP-like_sf"/>
</dbReference>
<dbReference type="PROSITE" id="PS00012">
    <property type="entry name" value="PHOSPHOPANTETHEINE"/>
    <property type="match status" value="1"/>
</dbReference>
<dbReference type="Pfam" id="PF00109">
    <property type="entry name" value="ketoacyl-synt"/>
    <property type="match status" value="2"/>
</dbReference>
<dbReference type="Gene3D" id="3.40.50.11460">
    <property type="match status" value="1"/>
</dbReference>
<evidence type="ECO:0000259" key="11">
    <source>
        <dbReference type="PROSITE" id="PS50075"/>
    </source>
</evidence>
<dbReference type="InterPro" id="IPR018201">
    <property type="entry name" value="Ketoacyl_synth_AS"/>
</dbReference>
<dbReference type="InterPro" id="IPR049900">
    <property type="entry name" value="PKS_mFAS_DH"/>
</dbReference>
<dbReference type="PROSITE" id="PS00606">
    <property type="entry name" value="KS3_1"/>
    <property type="match status" value="2"/>
</dbReference>
<keyword evidence="15" id="KW-1185">Reference proteome</keyword>
<evidence type="ECO:0000256" key="7">
    <source>
        <dbReference type="ARBA" id="ARBA00023268"/>
    </source>
</evidence>
<dbReference type="Pfam" id="PF02801">
    <property type="entry name" value="Ketoacyl-synt_C"/>
    <property type="match status" value="2"/>
</dbReference>
<dbReference type="Pfam" id="PF00550">
    <property type="entry name" value="PP-binding"/>
    <property type="match status" value="2"/>
</dbReference>
<dbReference type="SUPFAM" id="SSF47336">
    <property type="entry name" value="ACP-like"/>
    <property type="match status" value="2"/>
</dbReference>
<dbReference type="SUPFAM" id="SSF51735">
    <property type="entry name" value="NAD(P)-binding Rossmann-fold domains"/>
    <property type="match status" value="4"/>
</dbReference>
<proteinExistence type="predicted"/>
<dbReference type="Pfam" id="PF00698">
    <property type="entry name" value="Acyl_transf_1"/>
    <property type="match status" value="2"/>
</dbReference>
<dbReference type="Gene3D" id="3.40.366.10">
    <property type="entry name" value="Malonyl-Coenzyme A Acyl Carrier Protein, domain 2"/>
    <property type="match status" value="2"/>
</dbReference>
<dbReference type="InterPro" id="IPR020807">
    <property type="entry name" value="PKS_DH"/>
</dbReference>
<feature type="region of interest" description="C-terminal hotdog fold" evidence="9">
    <location>
        <begin position="1071"/>
        <end position="1210"/>
    </location>
</feature>
<dbReference type="Gene3D" id="3.40.47.10">
    <property type="match status" value="2"/>
</dbReference>
<feature type="region of interest" description="Disordered" evidence="10">
    <location>
        <begin position="1023"/>
        <end position="1042"/>
    </location>
</feature>
<comment type="cofactor">
    <cofactor evidence="1">
        <name>pantetheine 4'-phosphate</name>
        <dbReference type="ChEBI" id="CHEBI:47942"/>
    </cofactor>
</comment>
<organism evidence="14 15">
    <name type="scientific">Streptomyces fuscus</name>
    <dbReference type="NCBI Taxonomy" id="3048495"/>
    <lineage>
        <taxon>Bacteria</taxon>
        <taxon>Bacillati</taxon>
        <taxon>Actinomycetota</taxon>
        <taxon>Actinomycetes</taxon>
        <taxon>Kitasatosporales</taxon>
        <taxon>Streptomycetaceae</taxon>
        <taxon>Streptomyces</taxon>
    </lineage>
</organism>
<dbReference type="InterPro" id="IPR036299">
    <property type="entry name" value="Polyketide_synth_docking_sf"/>
</dbReference>
<feature type="region of interest" description="Disordered" evidence="10">
    <location>
        <begin position="2509"/>
        <end position="2528"/>
    </location>
</feature>
<dbReference type="InterPro" id="IPR001227">
    <property type="entry name" value="Ac_transferase_dom_sf"/>
</dbReference>
<dbReference type="InterPro" id="IPR050091">
    <property type="entry name" value="PKS_NRPS_Biosynth_Enz"/>
</dbReference>
<dbReference type="InterPro" id="IPR032821">
    <property type="entry name" value="PKS_assoc"/>
</dbReference>
<evidence type="ECO:0000256" key="10">
    <source>
        <dbReference type="SAM" id="MobiDB-lite"/>
    </source>
</evidence>
<feature type="region of interest" description="N-terminal hotdog fold" evidence="9">
    <location>
        <begin position="932"/>
        <end position="1057"/>
    </location>
</feature>
<dbReference type="InterPro" id="IPR055123">
    <property type="entry name" value="SpnB-like_Rossmann"/>
</dbReference>
<dbReference type="Pfam" id="PF14765">
    <property type="entry name" value="PS-DH"/>
    <property type="match status" value="1"/>
</dbReference>
<evidence type="ECO:0000313" key="15">
    <source>
        <dbReference type="Proteomes" id="UP001241926"/>
    </source>
</evidence>
<dbReference type="CDD" id="cd00833">
    <property type="entry name" value="PKS"/>
    <property type="match status" value="2"/>
</dbReference>
<dbReference type="Gene3D" id="3.30.70.3290">
    <property type="match status" value="2"/>
</dbReference>
<dbReference type="Proteomes" id="UP001241926">
    <property type="component" value="Unassembled WGS sequence"/>
</dbReference>
<dbReference type="Pfam" id="PF16197">
    <property type="entry name" value="KAsynt_C_assoc"/>
    <property type="match status" value="2"/>
</dbReference>
<evidence type="ECO:0000259" key="13">
    <source>
        <dbReference type="PROSITE" id="PS52019"/>
    </source>
</evidence>
<dbReference type="Gene3D" id="3.10.129.110">
    <property type="entry name" value="Polyketide synthase dehydratase"/>
    <property type="match status" value="2"/>
</dbReference>
<dbReference type="InterPro" id="IPR036291">
    <property type="entry name" value="NAD(P)-bd_dom_sf"/>
</dbReference>
<dbReference type="InterPro" id="IPR014031">
    <property type="entry name" value="Ketoacyl_synth_C"/>
</dbReference>
<reference evidence="14 15" key="1">
    <citation type="submission" date="2023-05" db="EMBL/GenBank/DDBJ databases">
        <title>Streptomyces fuscus sp. nov., a brown-black pigment producing actinomyces isolated from dry sand of Sea duck farm.</title>
        <authorList>
            <person name="Xie J."/>
            <person name="Shen N."/>
        </authorList>
    </citation>
    <scope>NUCLEOTIDE SEQUENCE [LARGE SCALE GENOMIC DNA]</scope>
    <source>
        <strain evidence="14 15">GXMU-J15</strain>
    </source>
</reference>
<dbReference type="SUPFAM" id="SSF52151">
    <property type="entry name" value="FabD/lysophospholipase-like"/>
    <property type="match status" value="2"/>
</dbReference>
<dbReference type="CDD" id="cd08956">
    <property type="entry name" value="KR_3_FAS_SDR_x"/>
    <property type="match status" value="2"/>
</dbReference>
<keyword evidence="3" id="KW-0596">Phosphopantetheine</keyword>
<feature type="domain" description="PKS/mFAS DH" evidence="13">
    <location>
        <begin position="2602"/>
        <end position="2860"/>
    </location>
</feature>
<evidence type="ECO:0000256" key="9">
    <source>
        <dbReference type="PROSITE-ProRule" id="PRU01363"/>
    </source>
</evidence>
<dbReference type="PROSITE" id="PS52019">
    <property type="entry name" value="PKS_MFAS_DH"/>
    <property type="match status" value="2"/>
</dbReference>
<dbReference type="Pfam" id="PF08990">
    <property type="entry name" value="Docking"/>
    <property type="match status" value="1"/>
</dbReference>
<feature type="domain" description="Ketosynthase family 3 (KS3)" evidence="12">
    <location>
        <begin position="1793"/>
        <end position="2206"/>
    </location>
</feature>
<sequence length="3411" mass="353637">MASNEEKLRDYLKRVTADLRQTRKRLHDAEASRHEPVAVVGLGCRFPGGADTPEEFWRLLDEGRDTVAEFPADRGWDLDGVLDPAGGTGTTYARQGAFLHDAPLFDSTFFDISPREAMTMDPQQRLLLETSWEALERTGIEPGTLRGSRTGVFVGTNGQDYLALMLGRPEESDGHLTTGITASVLSGRLSYVLGLEGPAVTVDTACSSSLVALHLAVQALRNGECDLALAGGVTVMSTPGAFVEFSRQRGLAADGRCKAFAEGADGTGWGEGVGVLVVERLSDARRNGHRVLAVVRGSAVNQDGASNGLTAPNGPSQQRVIRAALAGAGLKPSDIDAVEAHGTGTSLGDPIEAQALIATYGQDRERPLWLGSVKSNIGHTQAAAGVAGVIKMVLALQHGVLPRTLHADRPTNRVDWSAGAVRLLHENTDWPAHPDAPRRAGISAFGVSGTNAHVVLEEAPTDTGEADTLAPEPATLRLPSGAVPWIVSGRTPAALHEQARRLAEFVRARPAADPARTAAALLTTRTLFEERAVVLGADTGELLTGLDALAQSGTHPGLVTGSAATPGRTAFLFAGQGSQRPGMGRELYDTYEEFADAFDAVCAEVDADLEHPLMDVVFGTDADLLNRTEYTQPALFALEVALYRLAESFGVRPDVLLGHSIGEIAAAHVAGVWSLSDACRLVVARGRLMQALPEGGAMVSLQATEDEVLPLLDRPDVDIAAVNGPQAVVVAGTAEAVETVAAHFRARGRKVTALRVSHAFHSPLMEPMLREFRRVAESLAYAPPRLTVVSDLTGRPADPDDLTDPEYWVRHVRHAVRFADGVRALADLGVTRCLELGPDATLTALTAQITGDSLHSVPAQARNRPGPLAFETALAALHTHGAAVDWAARTTGGTACAEPLPTYAFQRRRAWLPAGPSGAAGIRAAGLGAARHPLLGAAVELADAGGVLLTGRLSARALPWLTDRETAGAVLLPGSVLVELAVRAGDEAGCTALEHLALREPLLLPEQGAVRVQILVGAPDDTGRRGVAVHSRPDDDSADQPWRCHAEGTLTTESRPAPATPGTEPWPPERAEPLDPDALYDELARRGHHCGPVFRAVRALWRSGGDLYAELALPDGREQEAGAFGLHPVLLDAAVQTAVATGPAPADGHVPLPRDWQGVTLHATGAATARLHLTGAGTDRASLTLSDTEGRPFATVDTLTLTGVPTDDLTTTPRADGLHTLDWQQIPAADVTGAGEWTILGPDAPALAAHLTTQGVTARPLPDLTALRTALDEGAPAPTTVVLTLDAPAEAAPLASTAEHTTAAVLTTLQQWLSDERLDAARLVVLTRDAVAARDTDPVSGLAHAPVWGLVRTAQSEYPGRFLLVDHDTPGTLPVAAVRDDEPQIAVREGTLLAPRVTRAARPAAEAAPFGPAGTVLITGGTGALGALAARHLVAQHGVRRLLLVSRSGSAAPGAGALRDELAALGADDVRVEACDVADRDRLAALLATVPDEHPLTAVVHTAGVLDDGLLTSLTADRLAEVFRAKVTAAVHLHDLTRHLGLTAFVLYSSAAGLLGNPGQGNYAAANTFLDALAQHRRAAGLPATSMAWGPWETFGGMTADLDPAVTARTSAQGVIALSATHGMSLFDAGTAAQRALLLAMRLDPGALRERAEAGELPPLLRGLLRVTVRRGAGAEGGTGRGFARRLASLPRTRRRAAVAALVTGQIAALLGYPDAESVGTAKPFKELGFDSLAAVNLRNQLNQETGLRLPATLVYDHPTPDALIARLATELGVDDHEQAADATALPVGGTDDDPVVIVAMGCRFPGGADSPEALWELVSSGGEGIGPFPADRGWDLDALYAPDSDRPGTTYVREAGFLHDAGEFDAELFGISPREALAMDPQQRLLLQTSWEVFERAGIPVASLKGSRTGVFAGVTYHDYASGMQMGTAGNVAAGRVSYAFGLEGPCVAVDTACSSSLVALHLAAQALRSGECDLALAGGVAVMSRPDPYIAFSRERTLAADGRCKPFSDAADGTNWAEGVGLLLLERLSDARRHGHPVLARVAASGVNQDGASNGLTAPSGPAQLRLLRQVLAQAGLNPADVDAVEAHGTGTPLGDPIEAQAVLATYGQDREQPLWLGSMKGNVGHTQAASGAGGVIKMVMAMRHGSLPRTLHTGRPSSHVDWSAGAVRLLSEDVPWPRGERPRRAGVSSFGISGTNAHVIIEEPPRDGDSPLDGTDSPVDAPAVDGTPPGAHLLPGGIPLPVSARTPEALRGQAARLHTLLAESPGLRLPDVALSLATTRSALEYRAVLTADDRGSALHALKALANGDTPHTPVTAAPSLALYFPPADPHWTADTAALAETCPEFAATLDACGRALAPLVDWNPSDVLATPGWQERPEIAAPLSWAVTVALAAQLRAYGVDFAAVGGHGPGEIAAACAAGLVTLDTGARLVVLGQPAPAVRFTDTGVPLASAATGTLLHPEDQAAADAWTTALTAPPAGQATTDPATTPRLLAESGHRTIVVLGEQPPADGTEADQPPADGTDADPLPLNGTDAELLPLTGTGLTQLLADLHTRGTAIDWAALLAPTGARRVPLPTYAFATRRYWMLPEPAAPTAPDRHPLLDTCVELPDPGGLLLTGTLSRAALPGDGDPERTGPLAVPGPVLLELAVQAGDRVGCDRIAELTTQAPLVVPEGDEVRLRVTVGDAGPSGERPLKIHSRPAGALPGTAWTLNARAVLCAGEPRAAFDLELWPPAEAAPVALDGPSVPAGLRGLWRRGEDLFAEVAVADAAGYALHPALLDTALRALPLAGEGAFGTIPVPDSWHQAALYAEGAHELRIRLTRTGTDTVAVEAADDLGLPVVAVGAIRLAPGDRTAPTGARCGPLFRLEWPETGAEAPRGKPRWVLVGPDVLGARAALMKAGVYTEAHESLAALAKALDSGVPAPEAVLTGLLPGPDDAARAVGDAARLAAEWLAEDRFARMRLVFLTQGAPGAADGPEGPRAGAGAVWGLIRSLQLVEPGRLVLAELDGARSSWRALPAALSLPEPQLAVVRGAVRVPRLAAVSARAGESGVLVEPCDTVLVTGAGTPAAAALARHLVAGRGVTRLVLADAAPGDGLLALAAELTAAGAEVTVTDCDLTDRGAVTALLHRTPGGRPATVVVHAARLPEPRDGADAEQELLEREMSAALHLAELTGVGDPGTCVPLLFLSSAAGALGAPGRGGEAALGAFLDALALRRRAQGLPGTSLAWGRWDADGTPVGAAPAGVAPLPRTAGLDLFDAACALDAPAAVLLRPDPAALAGRPGDMALPAPLRALAGPPPRRRVGQRAGAGGPGTLRRRLAGLADDEREAVLVELVRADVAAVLDYPSPDAVDTGRAFRDIGLNSLTAFALRNRLRETTGLRLPAALLFEVDTPGRLAAHLKEELQRL</sequence>
<evidence type="ECO:0000256" key="3">
    <source>
        <dbReference type="ARBA" id="ARBA00022450"/>
    </source>
</evidence>
<dbReference type="SMART" id="SM00826">
    <property type="entry name" value="PKS_DH"/>
    <property type="match status" value="2"/>
</dbReference>
<feature type="region of interest" description="Disordered" evidence="10">
    <location>
        <begin position="3298"/>
        <end position="3319"/>
    </location>
</feature>
<dbReference type="Pfam" id="PF08659">
    <property type="entry name" value="KR"/>
    <property type="match status" value="2"/>
</dbReference>
<dbReference type="InterPro" id="IPR020841">
    <property type="entry name" value="PKS_Beta-ketoAc_synthase_dom"/>
</dbReference>
<dbReference type="InterPro" id="IPR057326">
    <property type="entry name" value="KR_dom"/>
</dbReference>
<evidence type="ECO:0000256" key="1">
    <source>
        <dbReference type="ARBA" id="ARBA00001957"/>
    </source>
</evidence>
<dbReference type="Gene3D" id="3.40.50.720">
    <property type="entry name" value="NAD(P)-binding Rossmann-like Domain"/>
    <property type="match status" value="2"/>
</dbReference>
<dbReference type="SMART" id="SM00825">
    <property type="entry name" value="PKS_KS"/>
    <property type="match status" value="2"/>
</dbReference>
<dbReference type="InterPro" id="IPR006162">
    <property type="entry name" value="Ppantetheine_attach_site"/>
</dbReference>
<feature type="region of interest" description="N-terminal hotdog fold" evidence="9">
    <location>
        <begin position="2602"/>
        <end position="2727"/>
    </location>
</feature>
<accession>A0ABT7JAM6</accession>
<feature type="region of interest" description="C-terminal hotdog fold" evidence="9">
    <location>
        <begin position="2737"/>
        <end position="2860"/>
    </location>
</feature>
<keyword evidence="8" id="KW-0012">Acyltransferase</keyword>
<dbReference type="SMART" id="SM00823">
    <property type="entry name" value="PKS_PP"/>
    <property type="match status" value="2"/>
</dbReference>
<keyword evidence="4" id="KW-0597">Phosphoprotein</keyword>
<feature type="region of interest" description="Disordered" evidence="10">
    <location>
        <begin position="2204"/>
        <end position="2238"/>
    </location>
</feature>